<dbReference type="Pfam" id="PF12394">
    <property type="entry name" value="DUF3657"/>
    <property type="match status" value="1"/>
</dbReference>
<dbReference type="InterPro" id="IPR007751">
    <property type="entry name" value="DUF676_lipase-like"/>
</dbReference>
<evidence type="ECO:0000313" key="4">
    <source>
        <dbReference type="Ensembl" id="ENSSSUP00005001598.1"/>
    </source>
</evidence>
<keyword evidence="5" id="KW-1185">Reference proteome</keyword>
<sequence>MTEVQAMVEFSVELNKFYNVDLFQRGFYQIRASMKIPPRVPHRVEASLLNAAGMTLAFPASVHDSLICSKTFQILYKNEEVVLNDVMIFKVKMLLDEKKIEETLEEMNFLLSLDLHFTDGDYSADDLNALQLISSRTLKLHFSLHRGLHHHVHVMFDYFHLSVVSVTVHASLVALHQPLISFPRPVKTTWLNRNAPAQNKDSVIPTLESVVFGINYTKQLSPDGCSFIIADSFLHHAYHFHYTLCATLLLAFKGLHSYFITVTEEIPSCQKLELAKANMQVLYERLLRRKQPRTQKDTCLEEMDVEARLTELCEEVKKIKNPDELAELINMNLAQLCSLLMALWGQFLEVLTLHEELRLLLAQEHHTLRVRRFSEAFFCFEHPREAAIAYQELHAQNHLQMCTAIKNTSFCSSLPPLPIECSELDGDLNSLPIIFEDRYLDSVIEGKLDISQDDSEITQVEHNVTSRSSSDDCPDHQTAPSSGARTIEVKPYNKDPFSGEKITVKIGPWTELRPDELFVDNLQLPNLESLESNDEDTSCDVKSSCTSKPNLDTMCKDSQSPDKSNNFAGTAITLDSTLVCVGAPRVISGSISTNTEVREDKTVKGKNGDTLNLKQITSEAQTVKNETYLSTDDPFSASPDMVKQGLVENYFGSHSSTDISDACVISYSNSVSPQKKTSEKEISNLHQEQDKEDEEEEQDQQMVQNGYYEETDYSALDEKVNAHYTNRDALEEERLIKSEKINSGYLKDDINMPAVCTSGCLSFPSAPRESPCSVKYSSKSKFDAITKQPSSTSYNLTSSVSWYENSPKPQIQAFLQAKEELKQLKLPGFMYSDVPLLASSVPYFSMEEEDGSEDGVHLIVCVHGLDGNSADLRLVKTYIELGLPGGRIDFLMSERNQNDTFADFDSMTDRLLDEIIQYIQIYSLTVSKISFIGHSLGNLIIRSVLTRPRFRYYLNKLHTFLSLSGPHLGTLYNSSALVNTGLWFMQKWKKSGSLLQLTCRDHSDPRQTFLYKLSNKAGLHYFKNVVLVGSLQDRYVPYHSARIEMCKTALKDKQSGQIYSEMIHNLLRPVLQSKDCNLVRYNVINALPNTADSLIGRAAHIAVLDSEIFLEKFFLVAALKYFQ</sequence>
<dbReference type="InterPro" id="IPR029058">
    <property type="entry name" value="AB_hydrolase_fold"/>
</dbReference>
<reference evidence="4" key="3">
    <citation type="submission" date="2025-09" db="UniProtKB">
        <authorList>
            <consortium name="Ensembl"/>
        </authorList>
    </citation>
    <scope>IDENTIFICATION</scope>
</reference>
<dbReference type="Gene3D" id="3.40.50.1820">
    <property type="entry name" value="alpha/beta hydrolase"/>
    <property type="match status" value="1"/>
</dbReference>
<dbReference type="PANTHER" id="PTHR12482">
    <property type="entry name" value="LIPASE ROG1-RELATED-RELATED"/>
    <property type="match status" value="1"/>
</dbReference>
<evidence type="ECO:0000313" key="5">
    <source>
        <dbReference type="Proteomes" id="UP000472268"/>
    </source>
</evidence>
<dbReference type="InterPro" id="IPR044294">
    <property type="entry name" value="Lipase-like"/>
</dbReference>
<evidence type="ECO:0000259" key="3">
    <source>
        <dbReference type="Pfam" id="PF05057"/>
    </source>
</evidence>
<feature type="region of interest" description="Disordered" evidence="2">
    <location>
        <begin position="674"/>
        <end position="701"/>
    </location>
</feature>
<dbReference type="Pfam" id="PF05057">
    <property type="entry name" value="DUF676"/>
    <property type="match status" value="1"/>
</dbReference>
<feature type="compositionally biased region" description="Basic and acidic residues" evidence="2">
    <location>
        <begin position="676"/>
        <end position="689"/>
    </location>
</feature>
<evidence type="ECO:0000256" key="1">
    <source>
        <dbReference type="ARBA" id="ARBA00007949"/>
    </source>
</evidence>
<dbReference type="SUPFAM" id="SSF53474">
    <property type="entry name" value="alpha/beta-Hydrolases"/>
    <property type="match status" value="1"/>
</dbReference>
<gene>
    <name evidence="4" type="primary">FAM135A</name>
</gene>
<organism evidence="4 5">
    <name type="scientific">Suricata suricatta</name>
    <name type="common">Meerkat</name>
    <dbReference type="NCBI Taxonomy" id="37032"/>
    <lineage>
        <taxon>Eukaryota</taxon>
        <taxon>Metazoa</taxon>
        <taxon>Chordata</taxon>
        <taxon>Craniata</taxon>
        <taxon>Vertebrata</taxon>
        <taxon>Euteleostomi</taxon>
        <taxon>Mammalia</taxon>
        <taxon>Eutheria</taxon>
        <taxon>Laurasiatheria</taxon>
        <taxon>Carnivora</taxon>
        <taxon>Feliformia</taxon>
        <taxon>Herpestidae</taxon>
        <taxon>Suricata</taxon>
    </lineage>
</organism>
<comment type="similarity">
    <text evidence="1">Belongs to the FAM135 family.</text>
</comment>
<reference evidence="4 5" key="1">
    <citation type="submission" date="2019-05" db="EMBL/GenBank/DDBJ databases">
        <title>A Chromosome-scale Meerkat (S. suricatta) Genome Assembly.</title>
        <authorList>
            <person name="Dudchenko O."/>
            <person name="Lieberman Aiden E."/>
            <person name="Tung J."/>
            <person name="Barreiro L.B."/>
            <person name="Clutton-Brock T.H."/>
        </authorList>
    </citation>
    <scope>NUCLEOTIDE SEQUENCE [LARGE SCALE GENOMIC DNA]</scope>
</reference>
<name>A0A673SQB0_SURSU</name>
<dbReference type="InterPro" id="IPR022122">
    <property type="entry name" value="DUF3657"/>
</dbReference>
<proteinExistence type="inferred from homology"/>
<reference evidence="4" key="2">
    <citation type="submission" date="2025-08" db="UniProtKB">
        <authorList>
            <consortium name="Ensembl"/>
        </authorList>
    </citation>
    <scope>IDENTIFICATION</scope>
</reference>
<evidence type="ECO:0000256" key="2">
    <source>
        <dbReference type="SAM" id="MobiDB-lite"/>
    </source>
</evidence>
<dbReference type="Proteomes" id="UP000472268">
    <property type="component" value="Chromosome 7"/>
</dbReference>
<feature type="domain" description="DUF676" evidence="3">
    <location>
        <begin position="853"/>
        <end position="1047"/>
    </location>
</feature>
<dbReference type="AlphaFoldDB" id="A0A673SQB0"/>
<feature type="compositionally biased region" description="Acidic residues" evidence="2">
    <location>
        <begin position="690"/>
        <end position="699"/>
    </location>
</feature>
<dbReference type="FunFam" id="3.40.50.1820:FF:000004">
    <property type="entry name" value="Protein FAM135A isoform a"/>
    <property type="match status" value="1"/>
</dbReference>
<dbReference type="PANTHER" id="PTHR12482:SF40">
    <property type="entry name" value="PROTEIN FAM135A"/>
    <property type="match status" value="1"/>
</dbReference>
<protein>
    <submittedName>
        <fullName evidence="4">Family with sequence similarity 135 member A</fullName>
    </submittedName>
</protein>
<accession>A0A673SQB0</accession>
<feature type="region of interest" description="Disordered" evidence="2">
    <location>
        <begin position="464"/>
        <end position="492"/>
    </location>
</feature>
<dbReference type="Ensembl" id="ENSSSUT00005001875.1">
    <property type="protein sequence ID" value="ENSSSUP00005001598.1"/>
    <property type="gene ID" value="ENSSSUG00005000925.1"/>
</dbReference>